<dbReference type="EMBL" id="LQOB01000426">
    <property type="protein sequence ID" value="KXT83279.1"/>
    <property type="molecule type" value="Genomic_DNA"/>
</dbReference>
<reference evidence="1 2" key="1">
    <citation type="submission" date="2016-01" db="EMBL/GenBank/DDBJ databases">
        <title>Highly variable Streptococcus oralis are common among viridans streptococci isolated from primates.</title>
        <authorList>
            <person name="Denapaite D."/>
            <person name="Rieger M."/>
            <person name="Koendgen S."/>
            <person name="Brueckner R."/>
            <person name="Ochigava I."/>
            <person name="Kappeler P."/>
            <person name="Maetz-Rensing K."/>
            <person name="Leendertz F."/>
            <person name="Hakenbeck R."/>
        </authorList>
    </citation>
    <scope>NUCLEOTIDE SEQUENCE [LARGE SCALE GENOMIC DNA]</scope>
    <source>
        <strain evidence="1 2">DD16</strain>
    </source>
</reference>
<dbReference type="PATRIC" id="fig|1303.79.peg.2264"/>
<evidence type="ECO:0000313" key="2">
    <source>
        <dbReference type="Proteomes" id="UP000072653"/>
    </source>
</evidence>
<organism evidence="1 2">
    <name type="scientific">Streptococcus oralis</name>
    <dbReference type="NCBI Taxonomy" id="1303"/>
    <lineage>
        <taxon>Bacteria</taxon>
        <taxon>Bacillati</taxon>
        <taxon>Bacillota</taxon>
        <taxon>Bacilli</taxon>
        <taxon>Lactobacillales</taxon>
        <taxon>Streptococcaceae</taxon>
        <taxon>Streptococcus</taxon>
    </lineage>
</organism>
<gene>
    <name evidence="1" type="ORF">SORDD16_01854</name>
</gene>
<protein>
    <submittedName>
        <fullName evidence="1">Uncharacterized protein</fullName>
    </submittedName>
</protein>
<dbReference type="Proteomes" id="UP000072653">
    <property type="component" value="Unassembled WGS sequence"/>
</dbReference>
<proteinExistence type="predicted"/>
<sequence>MLLSAPAKALPQALARANLQVLLYLQVKAPVPLHRTTKTQVRSQQVKVLAHQ</sequence>
<dbReference type="AlphaFoldDB" id="A0A139P4J8"/>
<comment type="caution">
    <text evidence="1">The sequence shown here is derived from an EMBL/GenBank/DDBJ whole genome shotgun (WGS) entry which is preliminary data.</text>
</comment>
<name>A0A139P4J8_STROR</name>
<accession>A0A139P4J8</accession>
<evidence type="ECO:0000313" key="1">
    <source>
        <dbReference type="EMBL" id="KXT83279.1"/>
    </source>
</evidence>